<name>A0A6J7P848_9ZZZZ</name>
<evidence type="ECO:0000256" key="2">
    <source>
        <dbReference type="ARBA" id="ARBA00022801"/>
    </source>
</evidence>
<dbReference type="AlphaFoldDB" id="A0A6J7P848"/>
<evidence type="ECO:0000256" key="1">
    <source>
        <dbReference type="ARBA" id="ARBA00001946"/>
    </source>
</evidence>
<dbReference type="InterPro" id="IPR000086">
    <property type="entry name" value="NUDIX_hydrolase_dom"/>
</dbReference>
<accession>A0A6J7P848</accession>
<gene>
    <name evidence="4" type="ORF">UFOPK3992_00673</name>
</gene>
<dbReference type="GO" id="GO:0016787">
    <property type="term" value="F:hydrolase activity"/>
    <property type="evidence" value="ECO:0007669"/>
    <property type="project" value="UniProtKB-KW"/>
</dbReference>
<reference evidence="4" key="1">
    <citation type="submission" date="2020-05" db="EMBL/GenBank/DDBJ databases">
        <authorList>
            <person name="Chiriac C."/>
            <person name="Salcher M."/>
            <person name="Ghai R."/>
            <person name="Kavagutti S V."/>
        </authorList>
    </citation>
    <scope>NUCLEOTIDE SEQUENCE</scope>
</reference>
<organism evidence="4">
    <name type="scientific">freshwater metagenome</name>
    <dbReference type="NCBI Taxonomy" id="449393"/>
    <lineage>
        <taxon>unclassified sequences</taxon>
        <taxon>metagenomes</taxon>
        <taxon>ecological metagenomes</taxon>
    </lineage>
</organism>
<proteinExistence type="predicted"/>
<feature type="domain" description="Nudix hydrolase" evidence="3">
    <location>
        <begin position="42"/>
        <end position="174"/>
    </location>
</feature>
<dbReference type="Gene3D" id="3.90.79.10">
    <property type="entry name" value="Nucleoside Triphosphate Pyrophosphohydrolase"/>
    <property type="match status" value="1"/>
</dbReference>
<dbReference type="EMBL" id="CAFBOZ010000078">
    <property type="protein sequence ID" value="CAB5001517.1"/>
    <property type="molecule type" value="Genomic_DNA"/>
</dbReference>
<dbReference type="InterPro" id="IPR015797">
    <property type="entry name" value="NUDIX_hydrolase-like_dom_sf"/>
</dbReference>
<dbReference type="PROSITE" id="PS51462">
    <property type="entry name" value="NUDIX"/>
    <property type="match status" value="1"/>
</dbReference>
<dbReference type="Pfam" id="PF00293">
    <property type="entry name" value="NUDIX"/>
    <property type="match status" value="1"/>
</dbReference>
<dbReference type="PANTHER" id="PTHR43046">
    <property type="entry name" value="GDP-MANNOSE MANNOSYL HYDROLASE"/>
    <property type="match status" value="1"/>
</dbReference>
<sequence>MSDALHLDALATVDAFEVGPRRYNFLEFLGNHPDAMSRSCAHGHLTASALIIDPERGTALLMLHRKVGRWLQMGGHCEEGDRSVRDAAAREAREESGIDGLVLTAAPVSLDRHALRCDARDLDHLDVQYLAVAPPGSVPVANDESLGLRWFHYDDVPTDDGAVTRMVEAARVLD</sequence>
<evidence type="ECO:0000259" key="3">
    <source>
        <dbReference type="PROSITE" id="PS51462"/>
    </source>
</evidence>
<dbReference type="SUPFAM" id="SSF55811">
    <property type="entry name" value="Nudix"/>
    <property type="match status" value="1"/>
</dbReference>
<evidence type="ECO:0000313" key="4">
    <source>
        <dbReference type="EMBL" id="CAB5001517.1"/>
    </source>
</evidence>
<keyword evidence="2" id="KW-0378">Hydrolase</keyword>
<protein>
    <submittedName>
        <fullName evidence="4">Unannotated protein</fullName>
    </submittedName>
</protein>
<comment type="cofactor">
    <cofactor evidence="1">
        <name>Mg(2+)</name>
        <dbReference type="ChEBI" id="CHEBI:18420"/>
    </cofactor>
</comment>
<dbReference type="PANTHER" id="PTHR43046:SF14">
    <property type="entry name" value="MUTT_NUDIX FAMILY PROTEIN"/>
    <property type="match status" value="1"/>
</dbReference>
<dbReference type="CDD" id="cd03674">
    <property type="entry name" value="NUDIX_Hydrolase"/>
    <property type="match status" value="1"/>
</dbReference>